<feature type="domain" description="ABC transmembrane type-1" evidence="16">
    <location>
        <begin position="3624"/>
        <end position="3898"/>
    </location>
</feature>
<dbReference type="InterPro" id="IPR050173">
    <property type="entry name" value="ABC_transporter_C-like"/>
</dbReference>
<evidence type="ECO:0000259" key="15">
    <source>
        <dbReference type="PROSITE" id="PS50893"/>
    </source>
</evidence>
<organism evidence="17 18">
    <name type="scientific">Penstemon smallii</name>
    <dbReference type="NCBI Taxonomy" id="265156"/>
    <lineage>
        <taxon>Eukaryota</taxon>
        <taxon>Viridiplantae</taxon>
        <taxon>Streptophyta</taxon>
        <taxon>Embryophyta</taxon>
        <taxon>Tracheophyta</taxon>
        <taxon>Spermatophyta</taxon>
        <taxon>Magnoliopsida</taxon>
        <taxon>eudicotyledons</taxon>
        <taxon>Gunneridae</taxon>
        <taxon>Pentapetalae</taxon>
        <taxon>asterids</taxon>
        <taxon>lamiids</taxon>
        <taxon>Lamiales</taxon>
        <taxon>Plantaginaceae</taxon>
        <taxon>Cheloneae</taxon>
        <taxon>Penstemon</taxon>
    </lineage>
</organism>
<feature type="transmembrane region" description="Helical" evidence="14">
    <location>
        <begin position="2668"/>
        <end position="2696"/>
    </location>
</feature>
<dbReference type="GO" id="GO:1902417">
    <property type="term" value="F:(+)-abscisic acid D-glucopyranosyl ester transmembrane transporter activity"/>
    <property type="evidence" value="ECO:0007669"/>
    <property type="project" value="UniProtKB-ARBA"/>
</dbReference>
<feature type="domain" description="ABC transmembrane type-1" evidence="16">
    <location>
        <begin position="954"/>
        <end position="1237"/>
    </location>
</feature>
<evidence type="ECO:0000256" key="7">
    <source>
        <dbReference type="ARBA" id="ARBA00022741"/>
    </source>
</evidence>
<feature type="transmembrane region" description="Helical" evidence="14">
    <location>
        <begin position="2577"/>
        <end position="2601"/>
    </location>
</feature>
<feature type="transmembrane region" description="Helical" evidence="14">
    <location>
        <begin position="3624"/>
        <end position="3643"/>
    </location>
</feature>
<dbReference type="InterPro" id="IPR027417">
    <property type="entry name" value="P-loop_NTPase"/>
</dbReference>
<feature type="compositionally biased region" description="Polar residues" evidence="13">
    <location>
        <begin position="895"/>
        <end position="913"/>
    </location>
</feature>
<evidence type="ECO:0000313" key="17">
    <source>
        <dbReference type="EMBL" id="KAL3833699.1"/>
    </source>
</evidence>
<dbReference type="EMBL" id="JBJXBP010000004">
    <property type="protein sequence ID" value="KAL3833699.1"/>
    <property type="molecule type" value="Genomic_DNA"/>
</dbReference>
<keyword evidence="6" id="KW-0677">Repeat</keyword>
<feature type="transmembrane region" description="Helical" evidence="14">
    <location>
        <begin position="3447"/>
        <end position="3467"/>
    </location>
</feature>
<dbReference type="SUPFAM" id="SSF90123">
    <property type="entry name" value="ABC transporter transmembrane region"/>
    <property type="match status" value="6"/>
</dbReference>
<evidence type="ECO:0000256" key="2">
    <source>
        <dbReference type="ARBA" id="ARBA00009726"/>
    </source>
</evidence>
<evidence type="ECO:0000256" key="12">
    <source>
        <dbReference type="ARBA" id="ARBA00034018"/>
    </source>
</evidence>
<dbReference type="PROSITE" id="PS50893">
    <property type="entry name" value="ABC_TRANSPORTER_2"/>
    <property type="match status" value="6"/>
</dbReference>
<dbReference type="InterPro" id="IPR003593">
    <property type="entry name" value="AAA+_ATPase"/>
</dbReference>
<feature type="transmembrane region" description="Helical" evidence="14">
    <location>
        <begin position="1767"/>
        <end position="1785"/>
    </location>
</feature>
<keyword evidence="10 14" id="KW-1133">Transmembrane helix</keyword>
<dbReference type="Pfam" id="PF00005">
    <property type="entry name" value="ABC_tran"/>
    <property type="match status" value="6"/>
</dbReference>
<feature type="transmembrane region" description="Helical" evidence="14">
    <location>
        <begin position="3409"/>
        <end position="3427"/>
    </location>
</feature>
<evidence type="ECO:0000256" key="11">
    <source>
        <dbReference type="ARBA" id="ARBA00023136"/>
    </source>
</evidence>
<gene>
    <name evidence="17" type="ORF">ACJIZ3_008435</name>
</gene>
<comment type="similarity">
    <text evidence="2">Belongs to the ABC transporter superfamily. ABCC family. Conjugate transporter (TC 3.A.1.208) subfamily.</text>
</comment>
<dbReference type="FunFam" id="3.40.50.300:FF:000163">
    <property type="entry name" value="Multidrug resistance-associated protein member 4"/>
    <property type="match status" value="3"/>
</dbReference>
<reference evidence="17 18" key="1">
    <citation type="submission" date="2024-12" db="EMBL/GenBank/DDBJ databases">
        <title>The unique morphological basis and parallel evolutionary history of personate flowers in Penstemon.</title>
        <authorList>
            <person name="Depatie T.H."/>
            <person name="Wessinger C.A."/>
        </authorList>
    </citation>
    <scope>NUCLEOTIDE SEQUENCE [LARGE SCALE GENOMIC DNA]</scope>
    <source>
        <strain evidence="17">WTNN_2</strain>
        <tissue evidence="17">Leaf</tissue>
    </source>
</reference>
<dbReference type="InterPro" id="IPR011527">
    <property type="entry name" value="ABC1_TM_dom"/>
</dbReference>
<feature type="transmembrane region" description="Helical" evidence="14">
    <location>
        <begin position="1695"/>
        <end position="1714"/>
    </location>
</feature>
<feature type="transmembrane region" description="Helical" evidence="14">
    <location>
        <begin position="561"/>
        <end position="582"/>
    </location>
</feature>
<feature type="transmembrane region" description="Helical" evidence="14">
    <location>
        <begin position="2063"/>
        <end position="2085"/>
    </location>
</feature>
<dbReference type="NCBIfam" id="NF010167">
    <property type="entry name" value="PRK13648.1"/>
    <property type="match status" value="9"/>
</dbReference>
<feature type="transmembrane region" description="Helical" evidence="14">
    <location>
        <begin position="3276"/>
        <end position="3296"/>
    </location>
</feature>
<feature type="transmembrane region" description="Helical" evidence="14">
    <location>
        <begin position="207"/>
        <end position="228"/>
    </location>
</feature>
<evidence type="ECO:0000256" key="9">
    <source>
        <dbReference type="ARBA" id="ARBA00022967"/>
    </source>
</evidence>
<sequence>MLVANSTFDCILSGYLRLISWLQYKVSSNYTLVVRGEPFEWYCKPVKNGVWTKAVDNAFGAYTPCATDSLVICISHLVILGLCLKRIWRINNDFSVQRYRLRSKYYNYVLGLLALYCTGEPLFRLVMGISAFNVDGEPGFAPYEMVSLIIETLAWCSILVMIGLETKVYICESRWSVRFGVIYALVGDAVMLNLSLSVSKFYDWSVLYLYISEVAVQALLGVLLLVYIPDLDPYPGYSPLRPESVDNTDYQELPGEEQVCPERHVNIFSKIIFAWMNPIMQLGYKRPLTEKDVWKLDTWDRTETLNDSFQRSWAAEMQKPKPWLLRALNRSLGGRFWWGGFWKIGNDGSQFIGPLILNQLLQSMQEGGPAWIGYIYAFSIFVGVVFGVLCEAQYFQNVMRVGYRLRSTLVAAVFRKSLRLTHESRKGFTSGKITNLMTTDAEALQQICQSLHTLWSAPFRIIIALVLLYQQLGVASLLGAVMLVLLFPVQTFIISKMQKLTKEGLQRTDKRIGLMNEILAAMDTVKCYAWENSFQSKVQSVRNEELSWYRKAQLLGALNSFILNSIPVVVIVISFGVFTLLGGNLTPARAFTSISLFAVLRFPLFMLPNIITQVVNANVSLKRLEELLQADERILLPNPPIEPGLPAISIKNGYFSWEQKAERPTLSNINLDIPTGSLVAVVGSTGEGKTSLVSAMLGELPPVADATVVMRGKVAYVPQVSWIFNATVRDNILFGSSFEPALYGKAIDVTSLQHDLELLPGGDLTEIGERGVNISGGQKQRVSMARAVYSNSDVYLFDDPLSALDAHVGRHVFEKCIKGELRGKTRVLVTNQLHFLSQVDRILLVHEGTVKEEGTFEELSNNGILFQKLMENAGKMEEYVEEEEENVEKIDNKTSKPTVNGLSNEISKDANQTNKKKEGKSVLIKQEERETGVVSWHVLKRYKNALGGTWVVMILFMCYILTESLRVSSSTWLSHWTDQSSNTQGHGLVYYNLIYSLLSFGQVLVTLTNSFWLITSSLYAARTLHSAMLNSILRAPMVFFHTNPLGRIINRFAKDLGDIDRNVAPFANMFLNQVSQLFSTFVLIGIVSTMSLWAIMPLLVLFYVAYLYYQSTAREVKRLDSITRSPVYAQFSEALNGLSTIRAYKAYDRMANINGKSMDNNIRFTLVNMSGNRWLAIRLETVGGLMIWFTATFAVLQNGRAENQEAFASTMGLLLSYTLNITSLLTAVLRLASLAENSFNAVERVGNYIEIPEEGPAIIEENRPPPGWPSSGAIRFEDVVLRYRPELPPVLHGISFTISPSDKVGIVGRTGAGKSSMLNALFRIVELERGRILIDGCEISKMGLMDLRKVLGIIPQSPVLFSGTVRFNLDPFNEHNDADLWEALERAHLKDVIRRNSLGLDAEVSEAGENFSVGQRQLLSLSRALLRRSKILVLDEATAAVDVRTDALIQKTIREEFKSCTMLIIAHRLNTIIDCDRILLLDAGQVVEFDSPETLLQNEESAFSKMVKSTGVANAEYLRSLVLKGDGYEKQEIEKQQLDGQRRWLASSRWAAAAQFALAVSLTSSQGDLVQLEIQDDNSILKKTKDAVITLQGVLEGKHNKEIEENLDQYHVSGDRWWSSLYKMIEGLAVMSRLGRSKLHQGNDFEDRTIDWDQMGSDPVVWFCRPVANGVWAQETNSAFGSYTPCAIDSVVGNVSHLVLLGLCLYRIWLIMFNHRIQRFCLRSNFYNYILAILACCCAAEPLFRLIMGISIFNLDGETGLAPFEMVHLGVQVITWCAMVLLLLVETKIYVKEFRWSILCLWIISIFLQVLLGIFLLVYVPNLDSYPGYIPLLGDFTDDTKNEKPLGEYVCPERDANIFSKIYFNWMTPLMQQGYKKPITEKDVWKLDSWDQTETLSTKFQNLWEKEAQRTKPWLLRALNSSLGGRFWYGGFFKIGNDLSQLAGPFFLNLLLKSLERGDPAWVGYVYALSIFFGVSLGVLCEAQYFQNVMRVGFRLRSTLVAAVFRKSLRLTHEARKQFPSGKITNMMTTDANALQQICQQLHGLWSAPFRISMAMVLLYEQLGVASLLGALMLLLMFPLQTFIISKMRKLSKEGLLRTDKRVGLMNEILAAMDTVKYYAWEKSFKSKVQILRNDELLWLRKAQLLSACNTFILNSIPVLVTVVSFGTFTLLGGDLTPSRAFTSLSLFAVLRFPLNMLPNLITQVVNANVSLQRLEELFLAEERILLPNPPLDPSLPAISIKDGYFSWDSKAARPTLSNINLEIPPGSLIAIVGSTGEGKTSLVSAMLGELPPLGDASVIIRGSVAYVPQLSWIFNATLRENILFGSSFEPERYWKAVDVTALHHDLELLPGRDLTEIGERGVNISGGQKQRVSMARAVYSNSDVYIFDDPLSALDAHVARQVFNSCIKEALGGKTRVLVTNQLHFLPQFDRIILVSEGIVKEEGTFDELSKNGTLFKKLMENAGKMEEHIQENEDGVNFSHESSILSSATGEVQEGSSSTKKSKEGRSVLIKQEERETGIVSWNVLMRYKNALGGLWVVMILFTCYILTEVLRVSSSTWLSVWTKHSTSKSYHPGFYILVYAILSFGQVLVTLTNSFWLITSSLNAAKRIHDSMLNSILRAPMVFFHTNPIGRVINRFAKDLGDIDRNVANPINMFLSQLWQLLSTFMLIGIVSTISLWAIMPLLILFYAAYLYYQVGPLSLSLSLSNYYPSTSREVKRLDSITRSPVYAQFGEALNGLSTIRAYKAYDRMANINGKSMDNNVRFTLVNVSSNRWLTTRLETLGGIMIWLTATFAVMQNERAENQVAFASTMGLLLSYSLNITNLLSNVLRQASRAENSLNAVERVGTYIDLPSEAPDVIEGNRPPSGWPTSGSIKFEDVFLRYRPGLPAVLRGLSFVISPDQKVGIVGRTGAGKSSMLNALFRIVELERGRILIDGFDVAKFGLTDLRKVLSIIPQSPVLFSGSVRFNLDPFGEHNDPDLWEALERAHLKDVIRRSALGLDAEVFEGGENFSVGQRQLLSLARALLRRSKILVLDEATAAVDVRTDALIQKTIREEFKYCTMITIAHRLNTIIDSDQILLLDSGQVIEYDTPDNLLENEESEFSKMVQSTGAANAEYLRSLVARKVNEYRFKKEKGMHVDEEMRRLLSSHWNAATQYALVANLTSSIKDLQVSESVDDNSNIINRTKDAVITLQEVLSGKHNKVIEETLIQFEVPRYRWWSAFYRVIEGLAEMSRLAGNGYQQLENSSQKHYWDDDLQIAKSSLIVIDSSAMTLPTWASSVLSFGSLLNVILLISRFQALWSLVYKCVVLFDYLLTDCIWFNTKIFQFKVAVQLNMAFDPSIWFCRPVANGVWARETDSAFGAYTPCVIDSIVGNASHLVVLGLCLYRIWLIKINPRIQRFCLRSNFYNYMLAILASCCAAQPLYRLVMGISIFNLDAETGLAPFEMLNLGIEVISWCSVILMLLVETKMYVKEFRWYIRFGILYVLVGDAVIFNLILPLKDFYVSSILYLWTSSVFFQVLLGVLLFVYVPDLSSYPGYIPLLDDSTDEDNGKPLEEHVCPERYANIFSRIYFGWVTPLMQQGYKKPITEKDVWKLDSWDQSETLSRKVLGRKKLKDQNHGFYIGNDLSQLAGPVLLNYLLKSLERGDPAWVGYLYALLIFFSVSLGVLCESHYFQNVMRVGFRLRSTLVAAIFRKSLRLTHDSRKEFPSGKITNMMTTDANALQQICQQLHGLWSSPFRIIMAMVLLYQQLGVSSLLGSLMLVLLFPLQTFIISKMRRLSKEGLLHTDKRVGLMNEILAAMDTVKYYAWEKSFESKIQLIRNDELLWFRKAQLLSACNTFILNSIPVLVTVVSFGMFTLLGHDLTPSRAFTSMSLFTVLRNPLNMLPNLITQVVNANVSLQRLEELFLAEERILLPNPPLEIRLPAISIEGGYFSWDSKAARPTLSNINLEIPVGSLVAVVGGTGEGKTSLVSAILGELPPLGNSSVMIRGSVAYVPQISWIFNATVRENILFGSSFEPVRYLKAINVTALHHDLELLPGRDLTEIGERGVNISGGQKQRVSMARAVYSNSDVYIFDDPLSALDAHVARQVFNSCIKEALGGKTRVLVTNQLHFLPQVDRIILVSDGTVKEEGTFDELSKNGILFKKLMENAGKMEEHIQENELNFSRESSMIPSAPDLHEVPKEANSTNKLKQGRSVLIRKEERETGIVSWKVLMRYKNALGGLWAVMILFTCYLLTEVLRVSSSTWLSVWTKQSTSKSYGPGFYILVYAILSVGQVLVTFTNSFWLITSSLNAAKRLHDSMLCSVLRAPMVFFHTNPIGRVINRFAKDLGDIDRNVANIVNMFLSQLWQLLSTFVLIGIVSTISLWAIMPLLIIFYAAYLYYQSTSREVKRLDSITRSPVYAQFGEALNGLSTIRAYKAYDRMANINGKSMDNNARFTLANISSNRWLTIRLETLGGIMIWLIAAFAVMQNDRTENQVAFASTMGLLLSYSLNITNLMSNVLRQASRAENSLNAVERVGTYIDLPSEAPDVIQENRPPPGWPVSGLIKFEDVFLRYRPGLPPVLRGLSFVISPDQKVGIVGRTGAGKSSMLNALFRIVELERGRILIDGFDVAKFGLTDLRKVLSIIPQSPVLFSGTVRFNLDPFGEHNDPDLWEVLERAHLKEVIRRSALGLDAEVFEGGENFSIGQRQLLSLARALLRRSKILVLDEATAAVDVRTDALIQKTIREEFKYCTMLTIAHRLNTIIDSDQILLLDSGQVIEYDTPENLLQREESAFSMMVQSTGAANAEYLRSLVARKVNKYRFKKEQGVHIGEEMRWLLSSHWNAATQFALVVNLTSSIKDLEVESEDDNNIINKTKDAVVTLQEVLSRKHNEVIEETLDQFEVPKYRWWSAFYRVIEGLSEMSRLAGNGYQQLENSSQKHYWDDDLQM</sequence>
<dbReference type="InterPro" id="IPR017871">
    <property type="entry name" value="ABC_transporter-like_CS"/>
</dbReference>
<feature type="transmembrane region" description="Helical" evidence="14">
    <location>
        <begin position="1964"/>
        <end position="1986"/>
    </location>
</feature>
<dbReference type="PROSITE" id="PS50929">
    <property type="entry name" value="ABC_TM1F"/>
    <property type="match status" value="6"/>
</dbReference>
<feature type="transmembrane region" description="Helical" evidence="14">
    <location>
        <begin position="61"/>
        <end position="84"/>
    </location>
</feature>
<keyword evidence="7" id="KW-0547">Nucleotide-binding</keyword>
<keyword evidence="5 14" id="KW-0812">Transmembrane</keyword>
<evidence type="ECO:0000256" key="14">
    <source>
        <dbReference type="SAM" id="Phobius"/>
    </source>
</evidence>
<evidence type="ECO:0000256" key="6">
    <source>
        <dbReference type="ARBA" id="ARBA00022737"/>
    </source>
</evidence>
<dbReference type="InterPro" id="IPR003439">
    <property type="entry name" value="ABC_transporter-like_ATP-bd"/>
</dbReference>
<feature type="domain" description="ABC transmembrane type-1" evidence="16">
    <location>
        <begin position="4233"/>
        <end position="4515"/>
    </location>
</feature>
<dbReference type="CDD" id="cd18580">
    <property type="entry name" value="ABC_6TM_ABCC_D2"/>
    <property type="match status" value="2"/>
</dbReference>
<feature type="transmembrane region" description="Helical" evidence="14">
    <location>
        <begin position="594"/>
        <end position="615"/>
    </location>
</feature>
<feature type="transmembrane region" description="Helical" evidence="14">
    <location>
        <begin position="4341"/>
        <end position="4362"/>
    </location>
</feature>
<keyword evidence="9" id="KW-1278">Translocase</keyword>
<feature type="transmembrane region" description="Helical" evidence="14">
    <location>
        <begin position="4368"/>
        <end position="4387"/>
    </location>
</feature>
<keyword evidence="8" id="KW-0067">ATP-binding</keyword>
<feature type="transmembrane region" description="Helical" evidence="14">
    <location>
        <begin position="3748"/>
        <end position="3771"/>
    </location>
</feature>
<dbReference type="InterPro" id="IPR044726">
    <property type="entry name" value="ABCC_6TM_D2"/>
</dbReference>
<feature type="transmembrane region" description="Helical" evidence="14">
    <location>
        <begin position="461"/>
        <end position="489"/>
    </location>
</feature>
<feature type="transmembrane region" description="Helical" evidence="14">
    <location>
        <begin position="945"/>
        <end position="962"/>
    </location>
</feature>
<evidence type="ECO:0000256" key="3">
    <source>
        <dbReference type="ARBA" id="ARBA00012191"/>
    </source>
</evidence>
<evidence type="ECO:0000256" key="13">
    <source>
        <dbReference type="SAM" id="MobiDB-lite"/>
    </source>
</evidence>
<feature type="transmembrane region" description="Helical" evidence="14">
    <location>
        <begin position="2537"/>
        <end position="2557"/>
    </location>
</feature>
<feature type="transmembrane region" description="Helical" evidence="14">
    <location>
        <begin position="4267"/>
        <end position="4292"/>
    </location>
</feature>
<name>A0ABD3T9T1_9LAMI</name>
<dbReference type="FunFam" id="1.20.1560.10:FF:000013">
    <property type="entry name" value="ABC transporter C family member 2"/>
    <property type="match status" value="3"/>
</dbReference>
<feature type="transmembrane region" description="Helical" evidence="14">
    <location>
        <begin position="3511"/>
        <end position="3532"/>
    </location>
</feature>
<keyword evidence="18" id="KW-1185">Reference proteome</keyword>
<proteinExistence type="inferred from homology"/>
<feature type="transmembrane region" description="Helical" evidence="14">
    <location>
        <begin position="1797"/>
        <end position="1820"/>
    </location>
</feature>
<evidence type="ECO:0000256" key="1">
    <source>
        <dbReference type="ARBA" id="ARBA00004128"/>
    </source>
</evidence>
<dbReference type="PROSITE" id="PS00211">
    <property type="entry name" value="ABC_TRANSPORTER_1"/>
    <property type="match status" value="5"/>
</dbReference>
<dbReference type="CDD" id="cd03250">
    <property type="entry name" value="ABCC_MRP_domain1"/>
    <property type="match status" value="3"/>
</dbReference>
<comment type="caution">
    <text evidence="17">The sequence shown here is derived from an EMBL/GenBank/DDBJ whole genome shotgun (WGS) entry which is preliminary data.</text>
</comment>
<feature type="transmembrane region" description="Helical" evidence="14">
    <location>
        <begin position="1175"/>
        <end position="1196"/>
    </location>
</feature>
<dbReference type="Pfam" id="PF00664">
    <property type="entry name" value="ABC_membrane"/>
    <property type="match status" value="6"/>
</dbReference>
<dbReference type="PANTHER" id="PTHR24223:SF456">
    <property type="entry name" value="MULTIDRUG RESISTANCE-ASSOCIATED PROTEIN LETHAL(2)03659"/>
    <property type="match status" value="1"/>
</dbReference>
<evidence type="ECO:0000313" key="18">
    <source>
        <dbReference type="Proteomes" id="UP001634393"/>
    </source>
</evidence>
<dbReference type="EC" id="7.6.2.2" evidence="3"/>
<feature type="transmembrane region" description="Helical" evidence="14">
    <location>
        <begin position="176"/>
        <end position="195"/>
    </location>
</feature>
<evidence type="ECO:0000259" key="16">
    <source>
        <dbReference type="PROSITE" id="PS50929"/>
    </source>
</evidence>
<protein>
    <recommendedName>
        <fullName evidence="3">ABC-type xenobiotic transporter</fullName>
        <ecNumber evidence="3">7.6.2.2</ecNumber>
    </recommendedName>
</protein>
<accession>A0ABD3T9T1</accession>
<dbReference type="InterPro" id="IPR036640">
    <property type="entry name" value="ABC1_TM_sf"/>
</dbReference>
<feature type="domain" description="ABC transmembrane type-1" evidence="16">
    <location>
        <begin position="337"/>
        <end position="616"/>
    </location>
</feature>
<feature type="transmembrane region" description="Helical" evidence="14">
    <location>
        <begin position="145"/>
        <end position="164"/>
    </location>
</feature>
<dbReference type="GO" id="GO:0005774">
    <property type="term" value="C:vacuolar membrane"/>
    <property type="evidence" value="ECO:0007669"/>
    <property type="project" value="UniProtKB-SubCell"/>
</dbReference>
<dbReference type="InterPro" id="IPR044746">
    <property type="entry name" value="ABCC_6TM_D1"/>
</dbReference>
<feature type="transmembrane region" description="Helical" evidence="14">
    <location>
        <begin position="4224"/>
        <end position="4247"/>
    </location>
</feature>
<feature type="region of interest" description="Disordered" evidence="13">
    <location>
        <begin position="2489"/>
        <end position="2509"/>
    </location>
</feature>
<comment type="subcellular location">
    <subcellularLocation>
        <location evidence="1">Vacuole membrane</location>
        <topology evidence="1">Multi-pass membrane protein</topology>
    </subcellularLocation>
</comment>
<feature type="domain" description="ABC transporter" evidence="15">
    <location>
        <begin position="3925"/>
        <end position="4154"/>
    </location>
</feature>
<feature type="domain" description="ABC transporter" evidence="15">
    <location>
        <begin position="2876"/>
        <end position="3110"/>
    </location>
</feature>
<dbReference type="GO" id="GO:0008559">
    <property type="term" value="F:ABC-type xenobiotic transporter activity"/>
    <property type="evidence" value="ECO:0007669"/>
    <property type="project" value="UniProtKB-EC"/>
</dbReference>
<dbReference type="GO" id="GO:0005524">
    <property type="term" value="F:ATP binding"/>
    <property type="evidence" value="ECO:0007669"/>
    <property type="project" value="UniProtKB-KW"/>
</dbReference>
<feature type="transmembrane region" description="Helical" evidence="14">
    <location>
        <begin position="3365"/>
        <end position="3389"/>
    </location>
</feature>
<keyword evidence="4" id="KW-0813">Transport</keyword>
<feature type="domain" description="ABC transporter" evidence="15">
    <location>
        <begin position="2239"/>
        <end position="2463"/>
    </location>
</feature>
<feature type="domain" description="ABC transmembrane type-1" evidence="16">
    <location>
        <begin position="2542"/>
        <end position="2839"/>
    </location>
</feature>
<dbReference type="Gene3D" id="1.20.1560.10">
    <property type="entry name" value="ABC transporter type 1, transmembrane domain"/>
    <property type="match status" value="6"/>
</dbReference>
<feature type="transmembrane region" description="Helical" evidence="14">
    <location>
        <begin position="105"/>
        <end position="125"/>
    </location>
</feature>
<feature type="transmembrane region" description="Helical" evidence="14">
    <location>
        <begin position="1208"/>
        <end position="1229"/>
    </location>
</feature>
<dbReference type="FunFam" id="1.20.1560.10:FF:000024">
    <property type="entry name" value="ABC transporter C family member 2"/>
    <property type="match status" value="3"/>
</dbReference>
<feature type="transmembrane region" description="Helical" evidence="14">
    <location>
        <begin position="2152"/>
        <end position="2172"/>
    </location>
</feature>
<feature type="transmembrane region" description="Helical" evidence="14">
    <location>
        <begin position="1081"/>
        <end position="1109"/>
    </location>
</feature>
<evidence type="ECO:0000256" key="5">
    <source>
        <dbReference type="ARBA" id="ARBA00022692"/>
    </source>
</evidence>
<dbReference type="FunFam" id="3.40.50.300:FF:000450">
    <property type="entry name" value="ABC transporter C family member 2"/>
    <property type="match status" value="3"/>
</dbReference>
<evidence type="ECO:0000256" key="4">
    <source>
        <dbReference type="ARBA" id="ARBA00022448"/>
    </source>
</evidence>
<feature type="transmembrane region" description="Helical" evidence="14">
    <location>
        <begin position="3843"/>
        <end position="3863"/>
    </location>
</feature>
<feature type="domain" description="ABC transporter" evidence="15">
    <location>
        <begin position="648"/>
        <end position="872"/>
    </location>
</feature>
<feature type="transmembrane region" description="Helical" evidence="14">
    <location>
        <begin position="3305"/>
        <end position="3324"/>
    </location>
</feature>
<feature type="domain" description="ABC transmembrane type-1" evidence="16">
    <location>
        <begin position="1930"/>
        <end position="2207"/>
    </location>
</feature>
<feature type="domain" description="ABC transporter" evidence="15">
    <location>
        <begin position="4552"/>
        <end position="4786"/>
    </location>
</feature>
<feature type="transmembrane region" description="Helical" evidence="14">
    <location>
        <begin position="3479"/>
        <end position="3499"/>
    </location>
</feature>
<feature type="transmembrane region" description="Helical" evidence="14">
    <location>
        <begin position="993"/>
        <end position="1014"/>
    </location>
</feature>
<dbReference type="CDD" id="cd03244">
    <property type="entry name" value="ABCC_MRP_domain2"/>
    <property type="match status" value="3"/>
</dbReference>
<evidence type="ECO:0000256" key="8">
    <source>
        <dbReference type="ARBA" id="ARBA00022840"/>
    </source>
</evidence>
<feature type="transmembrane region" description="Helical" evidence="14">
    <location>
        <begin position="4457"/>
        <end position="4476"/>
    </location>
</feature>
<feature type="domain" description="ABC transporter" evidence="15">
    <location>
        <begin position="1274"/>
        <end position="1508"/>
    </location>
</feature>
<comment type="catalytic activity">
    <reaction evidence="12">
        <text>ATP + H2O + xenobioticSide 1 = ADP + phosphate + xenobioticSide 2.</text>
        <dbReference type="EC" id="7.6.2.2"/>
    </reaction>
</comment>
<evidence type="ECO:0000256" key="10">
    <source>
        <dbReference type="ARBA" id="ARBA00022989"/>
    </source>
</evidence>
<dbReference type="CDD" id="cd18579">
    <property type="entry name" value="ABC_6TM_ABCC_D1"/>
    <property type="match status" value="3"/>
</dbReference>
<feature type="region of interest" description="Disordered" evidence="13">
    <location>
        <begin position="886"/>
        <end position="921"/>
    </location>
</feature>
<dbReference type="SMART" id="SM00382">
    <property type="entry name" value="AAA"/>
    <property type="match status" value="6"/>
</dbReference>
<dbReference type="Gene3D" id="3.40.50.300">
    <property type="entry name" value="P-loop containing nucleotide triphosphate hydrolases"/>
    <property type="match status" value="6"/>
</dbReference>
<dbReference type="Proteomes" id="UP001634393">
    <property type="component" value="Unassembled WGS sequence"/>
</dbReference>
<dbReference type="PANTHER" id="PTHR24223">
    <property type="entry name" value="ATP-BINDING CASSETTE SUB-FAMILY C"/>
    <property type="match status" value="1"/>
</dbReference>
<feature type="transmembrane region" description="Helical" evidence="14">
    <location>
        <begin position="371"/>
        <end position="395"/>
    </location>
</feature>
<feature type="transmembrane region" description="Helical" evidence="14">
    <location>
        <begin position="3655"/>
        <end position="3672"/>
    </location>
</feature>
<keyword evidence="11 14" id="KW-0472">Membrane</keyword>
<feature type="transmembrane region" description="Helical" evidence="14">
    <location>
        <begin position="1726"/>
        <end position="1747"/>
    </location>
</feature>
<dbReference type="SUPFAM" id="SSF52540">
    <property type="entry name" value="P-loop containing nucleoside triphosphate hydrolases"/>
    <property type="match status" value="6"/>
</dbReference>